<dbReference type="Gene3D" id="3.40.710.10">
    <property type="entry name" value="DD-peptidase/beta-lactamase superfamily"/>
    <property type="match status" value="1"/>
</dbReference>
<feature type="domain" description="Beta-lactamase-related" evidence="1">
    <location>
        <begin position="12"/>
        <end position="326"/>
    </location>
</feature>
<accession>A0ABX9ANY9</accession>
<organism evidence="2 3">
    <name type="scientific">Symbiopectobacterium purcellii</name>
    <dbReference type="NCBI Taxonomy" id="2871826"/>
    <lineage>
        <taxon>Bacteria</taxon>
        <taxon>Pseudomonadati</taxon>
        <taxon>Pseudomonadota</taxon>
        <taxon>Gammaproteobacteria</taxon>
        <taxon>Enterobacterales</taxon>
        <taxon>Enterobacteriaceae</taxon>
    </lineage>
</organism>
<gene>
    <name evidence="2" type="ORF">K6K13_20320</name>
</gene>
<dbReference type="SUPFAM" id="SSF56601">
    <property type="entry name" value="beta-lactamase/transpeptidase-like"/>
    <property type="match status" value="1"/>
</dbReference>
<dbReference type="InterPro" id="IPR050491">
    <property type="entry name" value="AmpC-like"/>
</dbReference>
<dbReference type="PANTHER" id="PTHR46825">
    <property type="entry name" value="D-ALANYL-D-ALANINE-CARBOXYPEPTIDASE/ENDOPEPTIDASE AMPH"/>
    <property type="match status" value="1"/>
</dbReference>
<keyword evidence="3" id="KW-1185">Reference proteome</keyword>
<dbReference type="InterPro" id="IPR001466">
    <property type="entry name" value="Beta-lactam-related"/>
</dbReference>
<dbReference type="Pfam" id="PF00144">
    <property type="entry name" value="Beta-lactamase"/>
    <property type="match status" value="1"/>
</dbReference>
<evidence type="ECO:0000259" key="1">
    <source>
        <dbReference type="Pfam" id="PF00144"/>
    </source>
</evidence>
<dbReference type="InterPro" id="IPR012338">
    <property type="entry name" value="Beta-lactam/transpept-like"/>
</dbReference>
<evidence type="ECO:0000313" key="3">
    <source>
        <dbReference type="Proteomes" id="UP000825886"/>
    </source>
</evidence>
<sequence length="506" mass="54553">MTLDWQRATEVAQSITAQWQGEGQPGGAIALFDGNQLRALSCGGLADLAQGTPFSADSVVRFASVTKHIFASLVTGPLAEVIALDDRLAQHLPQLRGPSGQVTVGQALDMTAGLHDLRETLSLLGLSVYNATQSDDLLAFVAALDKLNYPAGSEISYSNTGYRLVEEALKAKGILFAERLQQHICQPLDIHLFAPETWFDIVPGLVPGYWRSDSGWQLASAGLHLSASGSVAGSVRDLSTWLQTLLRDEGPGRGVVARLTAPRQLTDGRVTGYGLGVAHSRFGDAHWVGHGGSHAGYKSYFLLDPQRGVGLALVANREDVSTYDCALRIMAALTGQALPQPGHALMPGLYVAENGSEWLEISGNNACWLGATETLYPSEDGAISLSSHLPMQLRQKGTVIEGEIGHATKRFVLPHRDDSLAQAQGRWFCPEWRSEWVIEGDRLVMGIGPSAPVASLECLGQGRLLATAQDGPWEKRFALHIEGNNMTFLLNRSRVVTARRGDVHWA</sequence>
<dbReference type="Proteomes" id="UP000825886">
    <property type="component" value="Chromosome"/>
</dbReference>
<name>A0ABX9ANY9_9ENTR</name>
<reference evidence="2 3" key="1">
    <citation type="submission" date="2021-08" db="EMBL/GenBank/DDBJ databases">
        <title>Culture and genomic analysis of Symbiopectobacterium purcellii sp. nov. gen. nov., isolated from the leafhopper Empoasca decipiens.</title>
        <authorList>
            <person name="Nadal-Jimenez P."/>
            <person name="Siozios S."/>
            <person name="Halliday N."/>
            <person name="Camara M."/>
            <person name="Hurst G.D.D."/>
        </authorList>
    </citation>
    <scope>NUCLEOTIDE SEQUENCE [LARGE SCALE GENOMIC DNA]</scope>
    <source>
        <strain evidence="2 3">SyEd1</strain>
    </source>
</reference>
<evidence type="ECO:0000313" key="2">
    <source>
        <dbReference type="EMBL" id="QZN95490.1"/>
    </source>
</evidence>
<proteinExistence type="predicted"/>
<dbReference type="PANTHER" id="PTHR46825:SF7">
    <property type="entry name" value="D-ALANYL-D-ALANINE CARBOXYPEPTIDASE"/>
    <property type="match status" value="1"/>
</dbReference>
<dbReference type="EMBL" id="CP081864">
    <property type="protein sequence ID" value="QZN95490.1"/>
    <property type="molecule type" value="Genomic_DNA"/>
</dbReference>
<dbReference type="RefSeq" id="WP_222158582.1">
    <property type="nucleotide sequence ID" value="NZ_CP081864.1"/>
</dbReference>
<protein>
    <submittedName>
        <fullName evidence="2">Beta-lactamase family protein</fullName>
    </submittedName>
</protein>